<evidence type="ECO:0000259" key="2">
    <source>
        <dbReference type="Pfam" id="PF14295"/>
    </source>
</evidence>
<dbReference type="Proteomes" id="UP000800094">
    <property type="component" value="Unassembled WGS sequence"/>
</dbReference>
<dbReference type="Pfam" id="PF14295">
    <property type="entry name" value="PAN_4"/>
    <property type="match status" value="1"/>
</dbReference>
<proteinExistence type="predicted"/>
<dbReference type="OrthoDB" id="10583932at2759"/>
<reference evidence="3" key="1">
    <citation type="journal article" date="2020" name="Stud. Mycol.">
        <title>101 Dothideomycetes genomes: a test case for predicting lifestyles and emergence of pathogens.</title>
        <authorList>
            <person name="Haridas S."/>
            <person name="Albert R."/>
            <person name="Binder M."/>
            <person name="Bloem J."/>
            <person name="Labutti K."/>
            <person name="Salamov A."/>
            <person name="Andreopoulos B."/>
            <person name="Baker S."/>
            <person name="Barry K."/>
            <person name="Bills G."/>
            <person name="Bluhm B."/>
            <person name="Cannon C."/>
            <person name="Castanera R."/>
            <person name="Culley D."/>
            <person name="Daum C."/>
            <person name="Ezra D."/>
            <person name="Gonzalez J."/>
            <person name="Henrissat B."/>
            <person name="Kuo A."/>
            <person name="Liang C."/>
            <person name="Lipzen A."/>
            <person name="Lutzoni F."/>
            <person name="Magnuson J."/>
            <person name="Mondo S."/>
            <person name="Nolan M."/>
            <person name="Ohm R."/>
            <person name="Pangilinan J."/>
            <person name="Park H.-J."/>
            <person name="Ramirez L."/>
            <person name="Alfaro M."/>
            <person name="Sun H."/>
            <person name="Tritt A."/>
            <person name="Yoshinaga Y."/>
            <person name="Zwiers L.-H."/>
            <person name="Turgeon B."/>
            <person name="Goodwin S."/>
            <person name="Spatafora J."/>
            <person name="Crous P."/>
            <person name="Grigoriev I."/>
        </authorList>
    </citation>
    <scope>NUCLEOTIDE SEQUENCE</scope>
    <source>
        <strain evidence="3">CBS 122368</strain>
    </source>
</reference>
<keyword evidence="4" id="KW-1185">Reference proteome</keyword>
<dbReference type="GeneID" id="54575383"/>
<dbReference type="AlphaFoldDB" id="A0A6A6ICK7"/>
<organism evidence="3 4">
    <name type="scientific">Trematosphaeria pertusa</name>
    <dbReference type="NCBI Taxonomy" id="390896"/>
    <lineage>
        <taxon>Eukaryota</taxon>
        <taxon>Fungi</taxon>
        <taxon>Dikarya</taxon>
        <taxon>Ascomycota</taxon>
        <taxon>Pezizomycotina</taxon>
        <taxon>Dothideomycetes</taxon>
        <taxon>Pleosporomycetidae</taxon>
        <taxon>Pleosporales</taxon>
        <taxon>Massarineae</taxon>
        <taxon>Trematosphaeriaceae</taxon>
        <taxon>Trematosphaeria</taxon>
    </lineage>
</organism>
<accession>A0A6A6ICK7</accession>
<name>A0A6A6ICK7_9PLEO</name>
<feature type="domain" description="Apple" evidence="1">
    <location>
        <begin position="38"/>
        <end position="73"/>
    </location>
</feature>
<sequence length="211" mass="22541">MGIFMAHPTWHENSSNRPFVTHYHDRRGTGRSIDVYGRDFQVSQVASLDECAATCTNTTGCVGSHFDGKSCYMAGALPPNSNTSVDEVIRTLGIAPLPTLWSCGDNLDTYCTSGGHEANTGCVTPDNFTIRCSSSFLGNDMADGVHTKVQFSVCLEMCHARKGCIAVSFKPENATSVGSCYLKDSLHLGFETADVMGAYLSTGSSGQLIAD</sequence>
<dbReference type="Gene3D" id="3.50.4.10">
    <property type="entry name" value="Hepatocyte Growth Factor"/>
    <property type="match status" value="1"/>
</dbReference>
<gene>
    <name evidence="3" type="ORF">BU26DRAFT_320565</name>
</gene>
<dbReference type="RefSeq" id="XP_033682802.1">
    <property type="nucleotide sequence ID" value="XM_033822053.1"/>
</dbReference>
<protein>
    <recommendedName>
        <fullName evidence="1 2">Apple domain-containing protein</fullName>
    </recommendedName>
</protein>
<feature type="domain" description="Apple" evidence="2">
    <location>
        <begin position="138"/>
        <end position="183"/>
    </location>
</feature>
<evidence type="ECO:0000313" key="4">
    <source>
        <dbReference type="Proteomes" id="UP000800094"/>
    </source>
</evidence>
<dbReference type="InterPro" id="IPR003609">
    <property type="entry name" value="Pan_app"/>
</dbReference>
<evidence type="ECO:0000313" key="3">
    <source>
        <dbReference type="EMBL" id="KAF2247798.1"/>
    </source>
</evidence>
<dbReference type="EMBL" id="ML987196">
    <property type="protein sequence ID" value="KAF2247798.1"/>
    <property type="molecule type" value="Genomic_DNA"/>
</dbReference>
<dbReference type="Pfam" id="PF00024">
    <property type="entry name" value="PAN_1"/>
    <property type="match status" value="1"/>
</dbReference>
<evidence type="ECO:0000259" key="1">
    <source>
        <dbReference type="Pfam" id="PF00024"/>
    </source>
</evidence>